<dbReference type="NCBIfam" id="NF005596">
    <property type="entry name" value="PRK07328.1"/>
    <property type="match status" value="1"/>
</dbReference>
<evidence type="ECO:0000256" key="6">
    <source>
        <dbReference type="ARBA" id="ARBA00023102"/>
    </source>
</evidence>
<dbReference type="AlphaFoldDB" id="A4J7N4"/>
<dbReference type="Gene3D" id="3.20.20.140">
    <property type="entry name" value="Metal-dependent hydrolases"/>
    <property type="match status" value="1"/>
</dbReference>
<keyword evidence="6 8" id="KW-0368">Histidine biosynthesis</keyword>
<dbReference type="CDD" id="cd12110">
    <property type="entry name" value="PHP_HisPPase_Hisj_like"/>
    <property type="match status" value="1"/>
</dbReference>
<protein>
    <recommendedName>
        <fullName evidence="3 8">Histidinol-phosphatase</fullName>
        <shortName evidence="8">HolPase</shortName>
        <ecNumber evidence="3 8">3.1.3.15</ecNumber>
    </recommendedName>
</protein>
<dbReference type="GO" id="GO:0005737">
    <property type="term" value="C:cytoplasm"/>
    <property type="evidence" value="ECO:0007669"/>
    <property type="project" value="TreeGrafter"/>
</dbReference>
<dbReference type="SUPFAM" id="SSF89550">
    <property type="entry name" value="PHP domain-like"/>
    <property type="match status" value="1"/>
</dbReference>
<comment type="pathway">
    <text evidence="1 8">Amino-acid biosynthesis; L-histidine biosynthesis; L-histidine from 5-phospho-alpha-D-ribose 1-diphosphate: step 8/9.</text>
</comment>
<organism evidence="10 11">
    <name type="scientific">Desulforamulus reducens (strain ATCC BAA-1160 / DSM 100696 / MI-1)</name>
    <name type="common">Desulfotomaculum reducens</name>
    <dbReference type="NCBI Taxonomy" id="349161"/>
    <lineage>
        <taxon>Bacteria</taxon>
        <taxon>Bacillati</taxon>
        <taxon>Bacillota</taxon>
        <taxon>Clostridia</taxon>
        <taxon>Eubacteriales</taxon>
        <taxon>Peptococcaceae</taxon>
        <taxon>Desulforamulus</taxon>
    </lineage>
</organism>
<name>A4J7N4_DESRM</name>
<dbReference type="EC" id="3.1.3.15" evidence="3 8"/>
<sequence length="270" mass="31942">MLTDYHIHVERGPYTVDWLRQFYEQAQQVGIKDWGISEHAYRFIETKHIFWNNWVEPRQTEKMDDYQNMIFRARAEGIKVKFGIEIDFFPGKEKEIKEFIDRYPFDYVIGSVHWIDQWGIDLSEMKEEWERRRVEDVWLAYFDRIESLIESNLFDIAAHLDLAKIFSYIPTNQEFLQEQYNRIARVLAKRGTCIEISTAGLRKPVGEIYPHPLLLETCFGQGVPIVINSDAHCPEDVGADYERALDLARKIGYKKIQTFTNRKAESHLLG</sequence>
<dbReference type="KEGG" id="drm:Dred_2577"/>
<evidence type="ECO:0000256" key="7">
    <source>
        <dbReference type="ARBA" id="ARBA00049158"/>
    </source>
</evidence>
<dbReference type="InterPro" id="IPR004013">
    <property type="entry name" value="PHP_dom"/>
</dbReference>
<evidence type="ECO:0000256" key="3">
    <source>
        <dbReference type="ARBA" id="ARBA00013085"/>
    </source>
</evidence>
<dbReference type="OrthoDB" id="9775255at2"/>
<dbReference type="InterPro" id="IPR010140">
    <property type="entry name" value="Histidinol_P_phosphatase_HisJ"/>
</dbReference>
<comment type="catalytic activity">
    <reaction evidence="7 8">
        <text>L-histidinol phosphate + H2O = L-histidinol + phosphate</text>
        <dbReference type="Rhea" id="RHEA:14465"/>
        <dbReference type="ChEBI" id="CHEBI:15377"/>
        <dbReference type="ChEBI" id="CHEBI:43474"/>
        <dbReference type="ChEBI" id="CHEBI:57699"/>
        <dbReference type="ChEBI" id="CHEBI:57980"/>
        <dbReference type="EC" id="3.1.3.15"/>
    </reaction>
</comment>
<evidence type="ECO:0000313" key="10">
    <source>
        <dbReference type="EMBL" id="ABO51087.1"/>
    </source>
</evidence>
<evidence type="ECO:0000256" key="2">
    <source>
        <dbReference type="ARBA" id="ARBA00009152"/>
    </source>
</evidence>
<dbReference type="InterPro" id="IPR016195">
    <property type="entry name" value="Pol/histidinol_Pase-like"/>
</dbReference>
<dbReference type="GO" id="GO:0004401">
    <property type="term" value="F:histidinol-phosphatase activity"/>
    <property type="evidence" value="ECO:0007669"/>
    <property type="project" value="UniProtKB-UniRule"/>
</dbReference>
<dbReference type="RefSeq" id="WP_011878885.1">
    <property type="nucleotide sequence ID" value="NC_009253.1"/>
</dbReference>
<dbReference type="PANTHER" id="PTHR21039">
    <property type="entry name" value="HISTIDINOL PHOSPHATASE-RELATED"/>
    <property type="match status" value="1"/>
</dbReference>
<dbReference type="EMBL" id="CP000612">
    <property type="protein sequence ID" value="ABO51087.1"/>
    <property type="molecule type" value="Genomic_DNA"/>
</dbReference>
<dbReference type="GO" id="GO:0000105">
    <property type="term" value="P:L-histidine biosynthetic process"/>
    <property type="evidence" value="ECO:0007669"/>
    <property type="project" value="UniProtKB-UniRule"/>
</dbReference>
<dbReference type="HOGENOM" id="CLU_054611_2_0_9"/>
<keyword evidence="5 8" id="KW-0378">Hydrolase</keyword>
<dbReference type="STRING" id="349161.Dred_2577"/>
<dbReference type="NCBIfam" id="TIGR01856">
    <property type="entry name" value="hisJ_fam"/>
    <property type="match status" value="1"/>
</dbReference>
<keyword evidence="4 8" id="KW-0028">Amino-acid biosynthesis</keyword>
<accession>A4J7N4</accession>
<dbReference type="eggNOG" id="COG1387">
    <property type="taxonomic scope" value="Bacteria"/>
</dbReference>
<keyword evidence="11" id="KW-1185">Reference proteome</keyword>
<evidence type="ECO:0000256" key="8">
    <source>
        <dbReference type="RuleBase" id="RU366003"/>
    </source>
</evidence>
<dbReference type="PANTHER" id="PTHR21039:SF0">
    <property type="entry name" value="HISTIDINOL-PHOSPHATASE"/>
    <property type="match status" value="1"/>
</dbReference>
<gene>
    <name evidence="10" type="ordered locus">Dred_2577</name>
</gene>
<evidence type="ECO:0000313" key="11">
    <source>
        <dbReference type="Proteomes" id="UP000001556"/>
    </source>
</evidence>
<evidence type="ECO:0000256" key="4">
    <source>
        <dbReference type="ARBA" id="ARBA00022605"/>
    </source>
</evidence>
<feature type="domain" description="PHP" evidence="9">
    <location>
        <begin position="4"/>
        <end position="199"/>
    </location>
</feature>
<comment type="similarity">
    <text evidence="2 8">Belongs to the PHP hydrolase family. HisK subfamily.</text>
</comment>
<dbReference type="Pfam" id="PF02811">
    <property type="entry name" value="PHP"/>
    <property type="match status" value="1"/>
</dbReference>
<dbReference type="UniPathway" id="UPA00031">
    <property type="reaction ID" value="UER00013"/>
</dbReference>
<evidence type="ECO:0000256" key="5">
    <source>
        <dbReference type="ARBA" id="ARBA00022801"/>
    </source>
</evidence>
<evidence type="ECO:0000259" key="9">
    <source>
        <dbReference type="Pfam" id="PF02811"/>
    </source>
</evidence>
<evidence type="ECO:0000256" key="1">
    <source>
        <dbReference type="ARBA" id="ARBA00004970"/>
    </source>
</evidence>
<proteinExistence type="inferred from homology"/>
<dbReference type="Proteomes" id="UP000001556">
    <property type="component" value="Chromosome"/>
</dbReference>
<reference evidence="10 11" key="1">
    <citation type="submission" date="2007-03" db="EMBL/GenBank/DDBJ databases">
        <title>Complete sequence of Desulfotomaculum reducens MI-1.</title>
        <authorList>
            <consortium name="US DOE Joint Genome Institute"/>
            <person name="Copeland A."/>
            <person name="Lucas S."/>
            <person name="Lapidus A."/>
            <person name="Barry K."/>
            <person name="Detter J.C."/>
            <person name="Glavina del Rio T."/>
            <person name="Hammon N."/>
            <person name="Israni S."/>
            <person name="Dalin E."/>
            <person name="Tice H."/>
            <person name="Pitluck S."/>
            <person name="Sims D."/>
            <person name="Brettin T."/>
            <person name="Bruce D."/>
            <person name="Han C."/>
            <person name="Tapia R."/>
            <person name="Schmutz J."/>
            <person name="Larimer F."/>
            <person name="Land M."/>
            <person name="Hauser L."/>
            <person name="Kyrpides N."/>
            <person name="Kim E."/>
            <person name="Tebo B.M."/>
            <person name="Richardson P."/>
        </authorList>
    </citation>
    <scope>NUCLEOTIDE SEQUENCE [LARGE SCALE GENOMIC DNA]</scope>
    <source>
        <strain evidence="10 11">MI-1</strain>
    </source>
</reference>